<protein>
    <submittedName>
        <fullName evidence="9">Uncharacterized protein</fullName>
    </submittedName>
</protein>
<feature type="transmembrane region" description="Helical" evidence="8">
    <location>
        <begin position="23"/>
        <end position="42"/>
    </location>
</feature>
<dbReference type="Pfam" id="PF10261">
    <property type="entry name" value="FIT"/>
    <property type="match status" value="1"/>
</dbReference>
<dbReference type="GO" id="GO:0010945">
    <property type="term" value="F:coenzyme A diphosphatase activity"/>
    <property type="evidence" value="ECO:0007669"/>
    <property type="project" value="InterPro"/>
</dbReference>
<keyword evidence="7 8" id="KW-0472">Membrane</keyword>
<dbReference type="GO" id="GO:0005789">
    <property type="term" value="C:endoplasmic reticulum membrane"/>
    <property type="evidence" value="ECO:0007669"/>
    <property type="project" value="UniProtKB-SubCell"/>
</dbReference>
<dbReference type="GO" id="GO:0019915">
    <property type="term" value="P:lipid storage"/>
    <property type="evidence" value="ECO:0007669"/>
    <property type="project" value="InterPro"/>
</dbReference>
<dbReference type="Proteomes" id="UP000327013">
    <property type="component" value="Unassembled WGS sequence"/>
</dbReference>
<comment type="subcellular location">
    <subcellularLocation>
        <location evidence="1">Endoplasmic reticulum membrane</location>
        <topology evidence="1">Multi-pass membrane protein</topology>
    </subcellularLocation>
</comment>
<evidence type="ECO:0000256" key="4">
    <source>
        <dbReference type="ARBA" id="ARBA00022824"/>
    </source>
</evidence>
<reference evidence="9 10" key="1">
    <citation type="submission" date="2019-06" db="EMBL/GenBank/DDBJ databases">
        <title>A chromosomal-level reference genome of Carpinus fangiana (Coryloideae, Betulaceae).</title>
        <authorList>
            <person name="Yang X."/>
            <person name="Wang Z."/>
            <person name="Zhang L."/>
            <person name="Hao G."/>
            <person name="Liu J."/>
            <person name="Yang Y."/>
        </authorList>
    </citation>
    <scope>NUCLEOTIDE SEQUENCE [LARGE SCALE GENOMIC DNA]</scope>
    <source>
        <strain evidence="9">Cfa_2016G</strain>
        <tissue evidence="9">Leaf</tissue>
    </source>
</reference>
<dbReference type="GO" id="GO:0008654">
    <property type="term" value="P:phospholipid biosynthetic process"/>
    <property type="evidence" value="ECO:0007669"/>
    <property type="project" value="TreeGrafter"/>
</dbReference>
<evidence type="ECO:0000256" key="3">
    <source>
        <dbReference type="ARBA" id="ARBA00022801"/>
    </source>
</evidence>
<organism evidence="9 10">
    <name type="scientific">Carpinus fangiana</name>
    <dbReference type="NCBI Taxonomy" id="176857"/>
    <lineage>
        <taxon>Eukaryota</taxon>
        <taxon>Viridiplantae</taxon>
        <taxon>Streptophyta</taxon>
        <taxon>Embryophyta</taxon>
        <taxon>Tracheophyta</taxon>
        <taxon>Spermatophyta</taxon>
        <taxon>Magnoliopsida</taxon>
        <taxon>eudicotyledons</taxon>
        <taxon>Gunneridae</taxon>
        <taxon>Pentapetalae</taxon>
        <taxon>rosids</taxon>
        <taxon>fabids</taxon>
        <taxon>Fagales</taxon>
        <taxon>Betulaceae</taxon>
        <taxon>Carpinus</taxon>
    </lineage>
</organism>
<evidence type="ECO:0000256" key="8">
    <source>
        <dbReference type="SAM" id="Phobius"/>
    </source>
</evidence>
<evidence type="ECO:0000256" key="7">
    <source>
        <dbReference type="ARBA" id="ARBA00023136"/>
    </source>
</evidence>
<evidence type="ECO:0000256" key="2">
    <source>
        <dbReference type="ARBA" id="ARBA00022692"/>
    </source>
</evidence>
<comment type="caution">
    <text evidence="9">The sequence shown here is derived from an EMBL/GenBank/DDBJ whole genome shotgun (WGS) entry which is preliminary data.</text>
</comment>
<dbReference type="GO" id="GO:0034389">
    <property type="term" value="P:lipid droplet organization"/>
    <property type="evidence" value="ECO:0007669"/>
    <property type="project" value="TreeGrafter"/>
</dbReference>
<proteinExistence type="predicted"/>
<accession>A0A5N6KT78</accession>
<evidence type="ECO:0000313" key="9">
    <source>
        <dbReference type="EMBL" id="KAB8343070.1"/>
    </source>
</evidence>
<keyword evidence="10" id="KW-1185">Reference proteome</keyword>
<evidence type="ECO:0000256" key="5">
    <source>
        <dbReference type="ARBA" id="ARBA00022989"/>
    </source>
</evidence>
<dbReference type="EMBL" id="VIBQ01000012">
    <property type="protein sequence ID" value="KAB8343070.1"/>
    <property type="molecule type" value="Genomic_DNA"/>
</dbReference>
<evidence type="ECO:0000313" key="10">
    <source>
        <dbReference type="Proteomes" id="UP000327013"/>
    </source>
</evidence>
<dbReference type="OrthoDB" id="5579088at2759"/>
<name>A0A5N6KT78_9ROSI</name>
<evidence type="ECO:0000256" key="6">
    <source>
        <dbReference type="ARBA" id="ARBA00023098"/>
    </source>
</evidence>
<keyword evidence="3" id="KW-0378">Hydrolase</keyword>
<keyword evidence="2 8" id="KW-0812">Transmembrane</keyword>
<dbReference type="InterPro" id="IPR019388">
    <property type="entry name" value="FIT"/>
</dbReference>
<keyword evidence="4" id="KW-0256">Endoplasmic reticulum</keyword>
<dbReference type="PANTHER" id="PTHR23129:SF0">
    <property type="entry name" value="ACYL-COENZYME A DIPHOSPHATASE FITM2"/>
    <property type="match status" value="1"/>
</dbReference>
<dbReference type="PANTHER" id="PTHR23129">
    <property type="entry name" value="ACYL-COENZYME A DIPHOSPHATASE FITM2"/>
    <property type="match status" value="1"/>
</dbReference>
<evidence type="ECO:0000256" key="1">
    <source>
        <dbReference type="ARBA" id="ARBA00004477"/>
    </source>
</evidence>
<sequence>MSHAACRVAGGQWLGGYDVSGHVFLLVLGSGMLWMEVLPVVLPGVRGLTGRRVVMTESGGEMTLEETEEADAVYGDGPYQERLDEAENRSNMVEVLVDSVGDERKRRRGCRGRSRLGH</sequence>
<dbReference type="AlphaFoldDB" id="A0A5N6KT78"/>
<keyword evidence="6" id="KW-0443">Lipid metabolism</keyword>
<keyword evidence="5 8" id="KW-1133">Transmembrane helix</keyword>
<gene>
    <name evidence="9" type="ORF">FH972_022664</name>
</gene>